<feature type="domain" description="Tyrosine specific protein phosphatases" evidence="8">
    <location>
        <begin position="102"/>
        <end position="161"/>
    </location>
</feature>
<comment type="similarity">
    <text evidence="1 6">Belongs to the protein-tyrosine phosphatase family. Non-receptor class dual specificity subfamily.</text>
</comment>
<dbReference type="PANTHER" id="PTHR45682">
    <property type="entry name" value="AGAP008228-PA"/>
    <property type="match status" value="1"/>
</dbReference>
<dbReference type="PROSITE" id="PS50056">
    <property type="entry name" value="TYR_PHOSPHATASE_2"/>
    <property type="match status" value="1"/>
</dbReference>
<evidence type="ECO:0000256" key="6">
    <source>
        <dbReference type="RuleBase" id="RU366038"/>
    </source>
</evidence>
<evidence type="ECO:0000256" key="2">
    <source>
        <dbReference type="ARBA" id="ARBA00022801"/>
    </source>
</evidence>
<evidence type="ECO:0000256" key="1">
    <source>
        <dbReference type="ARBA" id="ARBA00008601"/>
    </source>
</evidence>
<dbReference type="InterPro" id="IPR000340">
    <property type="entry name" value="Dual-sp_phosphatase_cat-dom"/>
</dbReference>
<feature type="domain" description="Tyrosine-protein phosphatase" evidence="7">
    <location>
        <begin position="38"/>
        <end position="182"/>
    </location>
</feature>
<evidence type="ECO:0000313" key="10">
    <source>
        <dbReference type="Proteomes" id="UP001476798"/>
    </source>
</evidence>
<dbReference type="EC" id="3.1.3.48" evidence="6"/>
<evidence type="ECO:0000259" key="7">
    <source>
        <dbReference type="PROSITE" id="PS50054"/>
    </source>
</evidence>
<proteinExistence type="inferred from homology"/>
<name>A0ABV0MID0_9TELE</name>
<keyword evidence="2 6" id="KW-0378">Hydrolase</keyword>
<comment type="function">
    <text evidence="6">Dual specificity phosphatase able to dephosphorylate phosphotyrosine, phosphoserine and phosphothreonine residues, with a preference for phosphotyrosine as a substrate.</text>
</comment>
<evidence type="ECO:0000256" key="5">
    <source>
        <dbReference type="ARBA" id="ARBA00048336"/>
    </source>
</evidence>
<comment type="catalytic activity">
    <reaction evidence="4 6">
        <text>O-phospho-L-seryl-[protein] + H2O = L-seryl-[protein] + phosphate</text>
        <dbReference type="Rhea" id="RHEA:20629"/>
        <dbReference type="Rhea" id="RHEA-COMP:9863"/>
        <dbReference type="Rhea" id="RHEA-COMP:11604"/>
        <dbReference type="ChEBI" id="CHEBI:15377"/>
        <dbReference type="ChEBI" id="CHEBI:29999"/>
        <dbReference type="ChEBI" id="CHEBI:43474"/>
        <dbReference type="ChEBI" id="CHEBI:83421"/>
        <dbReference type="EC" id="3.1.3.16"/>
    </reaction>
</comment>
<dbReference type="InterPro" id="IPR020405">
    <property type="entry name" value="Atypical_DUSP_subfamA"/>
</dbReference>
<comment type="catalytic activity">
    <reaction evidence="5 6">
        <text>O-phospho-L-threonyl-[protein] + H2O = L-threonyl-[protein] + phosphate</text>
        <dbReference type="Rhea" id="RHEA:47004"/>
        <dbReference type="Rhea" id="RHEA-COMP:11060"/>
        <dbReference type="Rhea" id="RHEA-COMP:11605"/>
        <dbReference type="ChEBI" id="CHEBI:15377"/>
        <dbReference type="ChEBI" id="CHEBI:30013"/>
        <dbReference type="ChEBI" id="CHEBI:43474"/>
        <dbReference type="ChEBI" id="CHEBI:61977"/>
        <dbReference type="EC" id="3.1.3.16"/>
    </reaction>
</comment>
<accession>A0ABV0MID0</accession>
<dbReference type="Proteomes" id="UP001476798">
    <property type="component" value="Unassembled WGS sequence"/>
</dbReference>
<dbReference type="PROSITE" id="PS00383">
    <property type="entry name" value="TYR_PHOSPHATASE_1"/>
    <property type="match status" value="1"/>
</dbReference>
<dbReference type="InterPro" id="IPR016130">
    <property type="entry name" value="Tyr_Pase_AS"/>
</dbReference>
<dbReference type="Gene3D" id="3.90.190.10">
    <property type="entry name" value="Protein tyrosine phosphatase superfamily"/>
    <property type="match status" value="1"/>
</dbReference>
<organism evidence="9 10">
    <name type="scientific">Goodea atripinnis</name>
    <dbReference type="NCBI Taxonomy" id="208336"/>
    <lineage>
        <taxon>Eukaryota</taxon>
        <taxon>Metazoa</taxon>
        <taxon>Chordata</taxon>
        <taxon>Craniata</taxon>
        <taxon>Vertebrata</taxon>
        <taxon>Euteleostomi</taxon>
        <taxon>Actinopterygii</taxon>
        <taxon>Neopterygii</taxon>
        <taxon>Teleostei</taxon>
        <taxon>Neoteleostei</taxon>
        <taxon>Acanthomorphata</taxon>
        <taxon>Ovalentaria</taxon>
        <taxon>Atherinomorphae</taxon>
        <taxon>Cyprinodontiformes</taxon>
        <taxon>Goodeidae</taxon>
        <taxon>Goodea</taxon>
    </lineage>
</organism>
<sequence>MVKAQLLSSHCCTKMITNSVLDDRVKVAQVERQEMPKGLSTMATPGRYAAKDKRALQAHHITHVLNAADGKFNVNTGPSFYRDTTITYHGVEAFDMPSFDMSPFFNPAANFIKNALSLPAGKVLVHCAMGLSRSSTLVLAYLMIHENLTLVDAINAVSANRNISPNDGFLEQLRSLDKKLHCH</sequence>
<keyword evidence="10" id="KW-1185">Reference proteome</keyword>
<comment type="caution">
    <text evidence="9">The sequence shown here is derived from an EMBL/GenBank/DDBJ whole genome shotgun (WGS) entry which is preliminary data.</text>
</comment>
<dbReference type="InterPro" id="IPR029021">
    <property type="entry name" value="Prot-tyrosine_phosphatase-like"/>
</dbReference>
<dbReference type="PRINTS" id="PR01909">
    <property type="entry name" value="ADSPHPHTASEA"/>
</dbReference>
<evidence type="ECO:0000256" key="3">
    <source>
        <dbReference type="ARBA" id="ARBA00022912"/>
    </source>
</evidence>
<protein>
    <recommendedName>
        <fullName evidence="6">Dual specificity protein phosphatase</fullName>
        <ecNumber evidence="6">3.1.3.16</ecNumber>
        <ecNumber evidence="6">3.1.3.48</ecNumber>
    </recommendedName>
</protein>
<evidence type="ECO:0000256" key="4">
    <source>
        <dbReference type="ARBA" id="ARBA00047761"/>
    </source>
</evidence>
<keyword evidence="3 6" id="KW-0904">Protein phosphatase</keyword>
<dbReference type="EMBL" id="JAHRIO010001281">
    <property type="protein sequence ID" value="MEQ2158856.1"/>
    <property type="molecule type" value="Genomic_DNA"/>
</dbReference>
<dbReference type="EC" id="3.1.3.16" evidence="6"/>
<dbReference type="SMART" id="SM00195">
    <property type="entry name" value="DSPc"/>
    <property type="match status" value="1"/>
</dbReference>
<reference evidence="9 10" key="1">
    <citation type="submission" date="2021-06" db="EMBL/GenBank/DDBJ databases">
        <authorList>
            <person name="Palmer J.M."/>
        </authorList>
    </citation>
    <scope>NUCLEOTIDE SEQUENCE [LARGE SCALE GENOMIC DNA]</scope>
    <source>
        <strain evidence="9 10">GA_2019</strain>
        <tissue evidence="9">Muscle</tissue>
    </source>
</reference>
<dbReference type="InterPro" id="IPR000387">
    <property type="entry name" value="Tyr_Pase_dom"/>
</dbReference>
<dbReference type="PROSITE" id="PS50054">
    <property type="entry name" value="TYR_PHOSPHATASE_DUAL"/>
    <property type="match status" value="1"/>
</dbReference>
<evidence type="ECO:0000313" key="9">
    <source>
        <dbReference type="EMBL" id="MEQ2158856.1"/>
    </source>
</evidence>
<comment type="catalytic activity">
    <reaction evidence="6">
        <text>O-phospho-L-tyrosyl-[protein] + H2O = L-tyrosyl-[protein] + phosphate</text>
        <dbReference type="Rhea" id="RHEA:10684"/>
        <dbReference type="Rhea" id="RHEA-COMP:10136"/>
        <dbReference type="Rhea" id="RHEA-COMP:20101"/>
        <dbReference type="ChEBI" id="CHEBI:15377"/>
        <dbReference type="ChEBI" id="CHEBI:43474"/>
        <dbReference type="ChEBI" id="CHEBI:46858"/>
        <dbReference type="ChEBI" id="CHEBI:61978"/>
        <dbReference type="EC" id="3.1.3.48"/>
    </reaction>
</comment>
<dbReference type="InterPro" id="IPR020422">
    <property type="entry name" value="TYR_PHOSPHATASE_DUAL_dom"/>
</dbReference>
<dbReference type="SUPFAM" id="SSF52799">
    <property type="entry name" value="(Phosphotyrosine protein) phosphatases II"/>
    <property type="match status" value="1"/>
</dbReference>
<gene>
    <name evidence="9" type="primary">DUSP29_1</name>
    <name evidence="9" type="ORF">GOODEAATRI_016505</name>
</gene>
<dbReference type="Pfam" id="PF00782">
    <property type="entry name" value="DSPc"/>
    <property type="match status" value="1"/>
</dbReference>
<dbReference type="PRINTS" id="PR01908">
    <property type="entry name" value="ADSPHPHTASE"/>
</dbReference>
<dbReference type="PANTHER" id="PTHR45682:SF2">
    <property type="entry name" value="DUAL SPECIFICITY PROTEIN PHOSPHATASE"/>
    <property type="match status" value="1"/>
</dbReference>
<evidence type="ECO:0000259" key="8">
    <source>
        <dbReference type="PROSITE" id="PS50056"/>
    </source>
</evidence>